<gene>
    <name evidence="5" type="primary">20351560</name>
    <name evidence="4" type="ORF">GGTG_11102</name>
</gene>
<proteinExistence type="predicted"/>
<evidence type="ECO:0000256" key="1">
    <source>
        <dbReference type="SAM" id="MobiDB-lite"/>
    </source>
</evidence>
<protein>
    <submittedName>
        <fullName evidence="4 5">Uncharacterized protein</fullName>
    </submittedName>
</protein>
<feature type="region of interest" description="Disordered" evidence="1">
    <location>
        <begin position="133"/>
        <end position="165"/>
    </location>
</feature>
<evidence type="ECO:0000256" key="3">
    <source>
        <dbReference type="SAM" id="SignalP"/>
    </source>
</evidence>
<keyword evidence="2" id="KW-0472">Membrane</keyword>
<dbReference type="eggNOG" id="ENOG502S55X">
    <property type="taxonomic scope" value="Eukaryota"/>
</dbReference>
<evidence type="ECO:0000313" key="5">
    <source>
        <dbReference type="EnsemblFungi" id="EJT71849"/>
    </source>
</evidence>
<keyword evidence="3" id="KW-0732">Signal</keyword>
<dbReference type="VEuPathDB" id="FungiDB:GGTG_11102"/>
<dbReference type="Proteomes" id="UP000006039">
    <property type="component" value="Unassembled WGS sequence"/>
</dbReference>
<dbReference type="GO" id="GO:0005789">
    <property type="term" value="C:endoplasmic reticulum membrane"/>
    <property type="evidence" value="ECO:0007669"/>
    <property type="project" value="TreeGrafter"/>
</dbReference>
<dbReference type="GeneID" id="20351560"/>
<name>J3PC79_GAET3</name>
<dbReference type="GO" id="GO:0006506">
    <property type="term" value="P:GPI anchor biosynthetic process"/>
    <property type="evidence" value="ECO:0007669"/>
    <property type="project" value="TreeGrafter"/>
</dbReference>
<dbReference type="HOGENOM" id="CLU_062870_0_0_1"/>
<feature type="chain" id="PRO_5015095188" evidence="3">
    <location>
        <begin position="21"/>
        <end position="254"/>
    </location>
</feature>
<dbReference type="PANTHER" id="PTHR28022">
    <property type="entry name" value="GPI MANNOSYLTRANSFERASE 2 SUBUNIT PGA1"/>
    <property type="match status" value="1"/>
</dbReference>
<reference evidence="5" key="4">
    <citation type="journal article" date="2015" name="G3 (Bethesda)">
        <title>Genome sequences of three phytopathogenic species of the Magnaporthaceae family of fungi.</title>
        <authorList>
            <person name="Okagaki L.H."/>
            <person name="Nunes C.C."/>
            <person name="Sailsbery J."/>
            <person name="Clay B."/>
            <person name="Brown D."/>
            <person name="John T."/>
            <person name="Oh Y."/>
            <person name="Young N."/>
            <person name="Fitzgerald M."/>
            <person name="Haas B.J."/>
            <person name="Zeng Q."/>
            <person name="Young S."/>
            <person name="Adiconis X."/>
            <person name="Fan L."/>
            <person name="Levin J.Z."/>
            <person name="Mitchell T.K."/>
            <person name="Okubara P.A."/>
            <person name="Farman M.L."/>
            <person name="Kohn L.M."/>
            <person name="Birren B."/>
            <person name="Ma L.-J."/>
            <person name="Dean R.A."/>
        </authorList>
    </citation>
    <scope>NUCLEOTIDE SEQUENCE</scope>
    <source>
        <strain evidence="5">R3-111a-1</strain>
    </source>
</reference>
<reference evidence="5" key="5">
    <citation type="submission" date="2018-04" db="UniProtKB">
        <authorList>
            <consortium name="EnsemblFungi"/>
        </authorList>
    </citation>
    <scope>IDENTIFICATION</scope>
    <source>
        <strain evidence="5">R3-111a-1</strain>
    </source>
</reference>
<evidence type="ECO:0000313" key="4">
    <source>
        <dbReference type="EMBL" id="EJT71849.1"/>
    </source>
</evidence>
<keyword evidence="6" id="KW-1185">Reference proteome</keyword>
<evidence type="ECO:0000313" key="6">
    <source>
        <dbReference type="Proteomes" id="UP000006039"/>
    </source>
</evidence>
<keyword evidence="2" id="KW-0812">Transmembrane</keyword>
<dbReference type="EnsemblFungi" id="EJT71849">
    <property type="protein sequence ID" value="EJT71849"/>
    <property type="gene ID" value="GGTG_11102"/>
</dbReference>
<dbReference type="GO" id="GO:0031501">
    <property type="term" value="C:mannosyltransferase complex"/>
    <property type="evidence" value="ECO:0007669"/>
    <property type="project" value="TreeGrafter"/>
</dbReference>
<dbReference type="GO" id="GO:0000030">
    <property type="term" value="F:mannosyltransferase activity"/>
    <property type="evidence" value="ECO:0007669"/>
    <property type="project" value="TreeGrafter"/>
</dbReference>
<keyword evidence="2" id="KW-1133">Transmembrane helix</keyword>
<dbReference type="InterPro" id="IPR019433">
    <property type="entry name" value="GPI_ManTrfase_II_coact_Pga1"/>
</dbReference>
<dbReference type="Pfam" id="PF10333">
    <property type="entry name" value="Pga1"/>
    <property type="match status" value="1"/>
</dbReference>
<dbReference type="OrthoDB" id="3360032at2759"/>
<dbReference type="AlphaFoldDB" id="J3PC79"/>
<accession>J3PC79</accession>
<dbReference type="EMBL" id="GL385400">
    <property type="protein sequence ID" value="EJT71849.1"/>
    <property type="molecule type" value="Genomic_DNA"/>
</dbReference>
<reference evidence="4" key="3">
    <citation type="submission" date="2010-09" db="EMBL/GenBank/DDBJ databases">
        <title>Annotation of Gaeumannomyces graminis var. tritici R3-111a-1.</title>
        <authorList>
            <consortium name="The Broad Institute Genome Sequencing Platform"/>
            <person name="Ma L.-J."/>
            <person name="Dead R."/>
            <person name="Young S.K."/>
            <person name="Zeng Q."/>
            <person name="Gargeya S."/>
            <person name="Fitzgerald M."/>
            <person name="Haas B."/>
            <person name="Abouelleil A."/>
            <person name="Alvarado L."/>
            <person name="Arachchi H.M."/>
            <person name="Berlin A."/>
            <person name="Brown A."/>
            <person name="Chapman S.B."/>
            <person name="Chen Z."/>
            <person name="Dunbar C."/>
            <person name="Freedman E."/>
            <person name="Gearin G."/>
            <person name="Gellesch M."/>
            <person name="Goldberg J."/>
            <person name="Griggs A."/>
            <person name="Gujja S."/>
            <person name="Heiman D."/>
            <person name="Howarth C."/>
            <person name="Larson L."/>
            <person name="Lui A."/>
            <person name="MacDonald P.J.P."/>
            <person name="Mehta T."/>
            <person name="Montmayeur A."/>
            <person name="Murphy C."/>
            <person name="Neiman D."/>
            <person name="Pearson M."/>
            <person name="Priest M."/>
            <person name="Roberts A."/>
            <person name="Saif S."/>
            <person name="Shea T."/>
            <person name="Shenoy N."/>
            <person name="Sisk P."/>
            <person name="Stolte C."/>
            <person name="Sykes S."/>
            <person name="Yandava C."/>
            <person name="Wortman J."/>
            <person name="Nusbaum C."/>
            <person name="Birren B."/>
        </authorList>
    </citation>
    <scope>NUCLEOTIDE SEQUENCE</scope>
    <source>
        <strain evidence="4">R3-111a-1</strain>
    </source>
</reference>
<evidence type="ECO:0000256" key="2">
    <source>
        <dbReference type="SAM" id="Phobius"/>
    </source>
</evidence>
<sequence length="254" mass="27787">MPGLLSLLLGALALTRQATANVEKTIFLGPETINMPQQGPTFGSLRLDVLSPAADLTVRTHLQAEFPNGTSGSRGRATWLLLDDLTPGQRYEVRVCWAATQPTAFTLEAYEIPVVWETPALISSLAEYSSSRIQEDEAEDDVVDKQGSKPGKPRKTSPQSRGKEHQASMLLLQILAAADYYTDNQTLMSNVAPVHVDIILDPFILNVLPQSLAPTVVYVLFVAAIFWFVAQRAAAWVQKLAVDGSRPQSSKKEQ</sequence>
<dbReference type="RefSeq" id="XP_009227246.1">
    <property type="nucleotide sequence ID" value="XM_009228982.1"/>
</dbReference>
<dbReference type="PANTHER" id="PTHR28022:SF1">
    <property type="entry name" value="GPI MANNOSYLTRANSFERASE 2 SUBUNIT PGA1"/>
    <property type="match status" value="1"/>
</dbReference>
<feature type="transmembrane region" description="Helical" evidence="2">
    <location>
        <begin position="212"/>
        <end position="230"/>
    </location>
</feature>
<reference evidence="6" key="1">
    <citation type="submission" date="2010-07" db="EMBL/GenBank/DDBJ databases">
        <title>The genome sequence of Gaeumannomyces graminis var. tritici strain R3-111a-1.</title>
        <authorList>
            <consortium name="The Broad Institute Genome Sequencing Platform"/>
            <person name="Ma L.-J."/>
            <person name="Dead R."/>
            <person name="Young S."/>
            <person name="Zeng Q."/>
            <person name="Koehrsen M."/>
            <person name="Alvarado L."/>
            <person name="Berlin A."/>
            <person name="Chapman S.B."/>
            <person name="Chen Z."/>
            <person name="Freedman E."/>
            <person name="Gellesch M."/>
            <person name="Goldberg J."/>
            <person name="Griggs A."/>
            <person name="Gujja S."/>
            <person name="Heilman E.R."/>
            <person name="Heiman D."/>
            <person name="Hepburn T."/>
            <person name="Howarth C."/>
            <person name="Jen D."/>
            <person name="Larson L."/>
            <person name="Mehta T."/>
            <person name="Neiman D."/>
            <person name="Pearson M."/>
            <person name="Roberts A."/>
            <person name="Saif S."/>
            <person name="Shea T."/>
            <person name="Shenoy N."/>
            <person name="Sisk P."/>
            <person name="Stolte C."/>
            <person name="Sykes S."/>
            <person name="Walk T."/>
            <person name="White J."/>
            <person name="Yandava C."/>
            <person name="Haas B."/>
            <person name="Nusbaum C."/>
            <person name="Birren B."/>
        </authorList>
    </citation>
    <scope>NUCLEOTIDE SEQUENCE [LARGE SCALE GENOMIC DNA]</scope>
    <source>
        <strain evidence="6">R3-111a-1</strain>
    </source>
</reference>
<feature type="signal peptide" evidence="3">
    <location>
        <begin position="1"/>
        <end position="20"/>
    </location>
</feature>
<reference evidence="4" key="2">
    <citation type="submission" date="2010-07" db="EMBL/GenBank/DDBJ databases">
        <authorList>
            <consortium name="The Broad Institute Genome Sequencing Platform"/>
            <consortium name="Broad Institute Genome Sequencing Center for Infectious Disease"/>
            <person name="Ma L.-J."/>
            <person name="Dead R."/>
            <person name="Young S."/>
            <person name="Zeng Q."/>
            <person name="Koehrsen M."/>
            <person name="Alvarado L."/>
            <person name="Berlin A."/>
            <person name="Chapman S.B."/>
            <person name="Chen Z."/>
            <person name="Freedman E."/>
            <person name="Gellesch M."/>
            <person name="Goldberg J."/>
            <person name="Griggs A."/>
            <person name="Gujja S."/>
            <person name="Heilman E.R."/>
            <person name="Heiman D."/>
            <person name="Hepburn T."/>
            <person name="Howarth C."/>
            <person name="Jen D."/>
            <person name="Larson L."/>
            <person name="Mehta T."/>
            <person name="Neiman D."/>
            <person name="Pearson M."/>
            <person name="Roberts A."/>
            <person name="Saif S."/>
            <person name="Shea T."/>
            <person name="Shenoy N."/>
            <person name="Sisk P."/>
            <person name="Stolte C."/>
            <person name="Sykes S."/>
            <person name="Walk T."/>
            <person name="White J."/>
            <person name="Yandava C."/>
            <person name="Haas B."/>
            <person name="Nusbaum C."/>
            <person name="Birren B."/>
        </authorList>
    </citation>
    <scope>NUCLEOTIDE SEQUENCE</scope>
    <source>
        <strain evidence="4">R3-111a-1</strain>
    </source>
</reference>
<organism evidence="4">
    <name type="scientific">Gaeumannomyces tritici (strain R3-111a-1)</name>
    <name type="common">Wheat and barley take-all root rot fungus</name>
    <name type="synonym">Gaeumannomyces graminis var. tritici</name>
    <dbReference type="NCBI Taxonomy" id="644352"/>
    <lineage>
        <taxon>Eukaryota</taxon>
        <taxon>Fungi</taxon>
        <taxon>Dikarya</taxon>
        <taxon>Ascomycota</taxon>
        <taxon>Pezizomycotina</taxon>
        <taxon>Sordariomycetes</taxon>
        <taxon>Sordariomycetidae</taxon>
        <taxon>Magnaporthales</taxon>
        <taxon>Magnaporthaceae</taxon>
        <taxon>Gaeumannomyces</taxon>
    </lineage>
</organism>